<dbReference type="FunFam" id="3.40.50.11320:FF:000002">
    <property type="entry name" value="Carboxypeptidase"/>
    <property type="match status" value="1"/>
</dbReference>
<evidence type="ECO:0000256" key="1">
    <source>
        <dbReference type="ARBA" id="ARBA00004613"/>
    </source>
</evidence>
<dbReference type="OrthoDB" id="443318at2759"/>
<dbReference type="InterPro" id="IPR029058">
    <property type="entry name" value="AB_hydrolase_fold"/>
</dbReference>
<protein>
    <recommendedName>
        <fullName evidence="10">Carboxypeptidase</fullName>
        <ecNumber evidence="10">3.4.16.-</ecNumber>
    </recommendedName>
</protein>
<dbReference type="Gene3D" id="3.40.50.11320">
    <property type="match status" value="1"/>
</dbReference>
<dbReference type="InterPro" id="IPR018202">
    <property type="entry name" value="Ser_caboxypep_ser_AS"/>
</dbReference>
<evidence type="ECO:0000313" key="11">
    <source>
        <dbReference type="EMBL" id="KAB1211522.1"/>
    </source>
</evidence>
<dbReference type="PANTHER" id="PTHR11802:SF87">
    <property type="entry name" value="SERINE CARBOXYPEPTIDASE-LIKE 25"/>
    <property type="match status" value="1"/>
</dbReference>
<comment type="similarity">
    <text evidence="2 10">Belongs to the peptidase S10 family.</text>
</comment>
<dbReference type="FunFam" id="3.40.50.1820:FF:000013">
    <property type="entry name" value="Carboxypeptidase"/>
    <property type="match status" value="1"/>
</dbReference>
<dbReference type="InterPro" id="IPR001563">
    <property type="entry name" value="Peptidase_S10"/>
</dbReference>
<evidence type="ECO:0000256" key="5">
    <source>
        <dbReference type="ARBA" id="ARBA00022670"/>
    </source>
</evidence>
<dbReference type="InterPro" id="IPR033124">
    <property type="entry name" value="Ser_caboxypep_his_AS"/>
</dbReference>
<evidence type="ECO:0000256" key="2">
    <source>
        <dbReference type="ARBA" id="ARBA00009431"/>
    </source>
</evidence>
<dbReference type="Gene3D" id="6.10.250.940">
    <property type="match status" value="1"/>
</dbReference>
<keyword evidence="5 10" id="KW-0645">Protease</keyword>
<dbReference type="EC" id="3.4.16.-" evidence="10"/>
<sequence>MAMAKRRIFVSMAFVLLVGLVDANEGEEADRIVQLPGQPKVSFQQFAGYVTVNEAVGRALFYWLTEAVQDPLSKPLVVWLNGGPGCSSVAYGASEEIGPFRINKTASGLYLNKFSWNTVANLLFLETPAGVGFSYSNRSSDLFDTGDSRTGYDLARDSLQFLIRWLDRFPRYKHREVYLTGESYAGHYVPQLAKEIMIYSKHSEHPINLKGIMVGNAVTDNYYDNLGTVTYWWSHAMISDRTYQQLINTCDFRRQKESNECESLYSYAMDQEFGNIDQYNIYAPPCNKSDGSTATRHTMRLPHRPHPMFRQMSGYDPCTEKYAEIYYNRPDVQEALHANITKIPYKWTACSEVLNRNWNDTDASILPIYREMIGGGLRIWVFSGDVDSVVPVTATRYSLAQLKLETKMPWYPWYVKKQVGGWTEVYKGLTFATVRGAGHEVPLFKPRVALQLFKSFISGEPLPKS</sequence>
<evidence type="ECO:0000313" key="12">
    <source>
        <dbReference type="Proteomes" id="UP000516437"/>
    </source>
</evidence>
<keyword evidence="12" id="KW-1185">Reference proteome</keyword>
<evidence type="ECO:0000256" key="9">
    <source>
        <dbReference type="ARBA" id="ARBA00023180"/>
    </source>
</evidence>
<evidence type="ECO:0000256" key="10">
    <source>
        <dbReference type="RuleBase" id="RU361156"/>
    </source>
</evidence>
<reference evidence="11 12" key="1">
    <citation type="journal article" date="2019" name="Plant Biotechnol. J.">
        <title>The red bayberry genome and genetic basis of sex determination.</title>
        <authorList>
            <person name="Jia H.M."/>
            <person name="Jia H.J."/>
            <person name="Cai Q.L."/>
            <person name="Wang Y."/>
            <person name="Zhao H.B."/>
            <person name="Yang W.F."/>
            <person name="Wang G.Y."/>
            <person name="Li Y.H."/>
            <person name="Zhan D.L."/>
            <person name="Shen Y.T."/>
            <person name="Niu Q.F."/>
            <person name="Chang L."/>
            <person name="Qiu J."/>
            <person name="Zhao L."/>
            <person name="Xie H.B."/>
            <person name="Fu W.Y."/>
            <person name="Jin J."/>
            <person name="Li X.W."/>
            <person name="Jiao Y."/>
            <person name="Zhou C.C."/>
            <person name="Tu T."/>
            <person name="Chai C.Y."/>
            <person name="Gao J.L."/>
            <person name="Fan L.J."/>
            <person name="van de Weg E."/>
            <person name="Wang J.Y."/>
            <person name="Gao Z.S."/>
        </authorList>
    </citation>
    <scope>NUCLEOTIDE SEQUENCE [LARGE SCALE GENOMIC DNA]</scope>
    <source>
        <tissue evidence="11">Leaves</tissue>
    </source>
</reference>
<feature type="signal peptide" evidence="10">
    <location>
        <begin position="1"/>
        <end position="23"/>
    </location>
</feature>
<keyword evidence="8" id="KW-1015">Disulfide bond</keyword>
<dbReference type="AlphaFoldDB" id="A0A6A1VF72"/>
<dbReference type="GO" id="GO:0005773">
    <property type="term" value="C:vacuole"/>
    <property type="evidence" value="ECO:0007669"/>
    <property type="project" value="TreeGrafter"/>
</dbReference>
<comment type="subcellular location">
    <subcellularLocation>
        <location evidence="1">Secreted</location>
    </subcellularLocation>
</comment>
<dbReference type="PRINTS" id="PR00724">
    <property type="entry name" value="CRBOXYPTASEC"/>
</dbReference>
<evidence type="ECO:0000256" key="4">
    <source>
        <dbReference type="ARBA" id="ARBA00022645"/>
    </source>
</evidence>
<dbReference type="PROSITE" id="PS00560">
    <property type="entry name" value="CARBOXYPEPT_SER_HIS"/>
    <property type="match status" value="1"/>
</dbReference>
<organism evidence="11 12">
    <name type="scientific">Morella rubra</name>
    <name type="common">Chinese bayberry</name>
    <dbReference type="NCBI Taxonomy" id="262757"/>
    <lineage>
        <taxon>Eukaryota</taxon>
        <taxon>Viridiplantae</taxon>
        <taxon>Streptophyta</taxon>
        <taxon>Embryophyta</taxon>
        <taxon>Tracheophyta</taxon>
        <taxon>Spermatophyta</taxon>
        <taxon>Magnoliopsida</taxon>
        <taxon>eudicotyledons</taxon>
        <taxon>Gunneridae</taxon>
        <taxon>Pentapetalae</taxon>
        <taxon>rosids</taxon>
        <taxon>fabids</taxon>
        <taxon>Fagales</taxon>
        <taxon>Myricaceae</taxon>
        <taxon>Morella</taxon>
    </lineage>
</organism>
<keyword evidence="9" id="KW-0325">Glycoprotein</keyword>
<keyword evidence="6 10" id="KW-0732">Signal</keyword>
<dbReference type="EMBL" id="RXIC02000024">
    <property type="protein sequence ID" value="KAB1211522.1"/>
    <property type="molecule type" value="Genomic_DNA"/>
</dbReference>
<dbReference type="GO" id="GO:0004185">
    <property type="term" value="F:serine-type carboxypeptidase activity"/>
    <property type="evidence" value="ECO:0007669"/>
    <property type="project" value="UniProtKB-UniRule"/>
</dbReference>
<evidence type="ECO:0000256" key="8">
    <source>
        <dbReference type="ARBA" id="ARBA00023157"/>
    </source>
</evidence>
<dbReference type="PANTHER" id="PTHR11802">
    <property type="entry name" value="SERINE PROTEASE FAMILY S10 SERINE CARBOXYPEPTIDASE"/>
    <property type="match status" value="1"/>
</dbReference>
<keyword evidence="7 10" id="KW-0378">Hydrolase</keyword>
<dbReference type="SUPFAM" id="SSF53474">
    <property type="entry name" value="alpha/beta-Hydrolases"/>
    <property type="match status" value="1"/>
</dbReference>
<dbReference type="GO" id="GO:0005576">
    <property type="term" value="C:extracellular region"/>
    <property type="evidence" value="ECO:0007669"/>
    <property type="project" value="UniProtKB-SubCell"/>
</dbReference>
<dbReference type="PROSITE" id="PS00131">
    <property type="entry name" value="CARBOXYPEPT_SER_SER"/>
    <property type="match status" value="1"/>
</dbReference>
<dbReference type="Proteomes" id="UP000516437">
    <property type="component" value="Chromosome 6"/>
</dbReference>
<accession>A0A6A1VF72</accession>
<dbReference type="GO" id="GO:0006508">
    <property type="term" value="P:proteolysis"/>
    <property type="evidence" value="ECO:0007669"/>
    <property type="project" value="UniProtKB-KW"/>
</dbReference>
<name>A0A6A1VF72_9ROSI</name>
<evidence type="ECO:0000256" key="7">
    <source>
        <dbReference type="ARBA" id="ARBA00022801"/>
    </source>
</evidence>
<comment type="caution">
    <text evidence="11">The sequence shown here is derived from an EMBL/GenBank/DDBJ whole genome shotgun (WGS) entry which is preliminary data.</text>
</comment>
<keyword evidence="3" id="KW-0964">Secreted</keyword>
<dbReference type="Pfam" id="PF00450">
    <property type="entry name" value="Peptidase_S10"/>
    <property type="match status" value="1"/>
</dbReference>
<feature type="chain" id="PRO_5025705039" description="Carboxypeptidase" evidence="10">
    <location>
        <begin position="24"/>
        <end position="465"/>
    </location>
</feature>
<dbReference type="Gene3D" id="3.40.50.1820">
    <property type="entry name" value="alpha/beta hydrolase"/>
    <property type="match status" value="1"/>
</dbReference>
<keyword evidence="4 10" id="KW-0121">Carboxypeptidase</keyword>
<evidence type="ECO:0000256" key="3">
    <source>
        <dbReference type="ARBA" id="ARBA00022525"/>
    </source>
</evidence>
<proteinExistence type="inferred from homology"/>
<evidence type="ECO:0000256" key="6">
    <source>
        <dbReference type="ARBA" id="ARBA00022729"/>
    </source>
</evidence>
<gene>
    <name evidence="11" type="ORF">CJ030_MR6G013264</name>
</gene>